<feature type="compositionally biased region" description="Low complexity" evidence="1">
    <location>
        <begin position="1"/>
        <end position="16"/>
    </location>
</feature>
<dbReference type="EMBL" id="GBRH01193718">
    <property type="protein sequence ID" value="JAE04178.1"/>
    <property type="molecule type" value="Transcribed_RNA"/>
</dbReference>
<evidence type="ECO:0000256" key="1">
    <source>
        <dbReference type="SAM" id="MobiDB-lite"/>
    </source>
</evidence>
<proteinExistence type="predicted"/>
<reference evidence="2" key="1">
    <citation type="submission" date="2014-09" db="EMBL/GenBank/DDBJ databases">
        <authorList>
            <person name="Magalhaes I.L.F."/>
            <person name="Oliveira U."/>
            <person name="Santos F.R."/>
            <person name="Vidigal T.H.D.A."/>
            <person name="Brescovit A.D."/>
            <person name="Santos A.J."/>
        </authorList>
    </citation>
    <scope>NUCLEOTIDE SEQUENCE</scope>
    <source>
        <tissue evidence="2">Shoot tissue taken approximately 20 cm above the soil surface</tissue>
    </source>
</reference>
<name>A0A0A9F7E7_ARUDO</name>
<feature type="compositionally biased region" description="Basic residues" evidence="1">
    <location>
        <begin position="74"/>
        <end position="83"/>
    </location>
</feature>
<feature type="region of interest" description="Disordered" evidence="1">
    <location>
        <begin position="1"/>
        <end position="105"/>
    </location>
</feature>
<dbReference type="AlphaFoldDB" id="A0A0A9F7E7"/>
<organism evidence="2">
    <name type="scientific">Arundo donax</name>
    <name type="common">Giant reed</name>
    <name type="synonym">Donax arundinaceus</name>
    <dbReference type="NCBI Taxonomy" id="35708"/>
    <lineage>
        <taxon>Eukaryota</taxon>
        <taxon>Viridiplantae</taxon>
        <taxon>Streptophyta</taxon>
        <taxon>Embryophyta</taxon>
        <taxon>Tracheophyta</taxon>
        <taxon>Spermatophyta</taxon>
        <taxon>Magnoliopsida</taxon>
        <taxon>Liliopsida</taxon>
        <taxon>Poales</taxon>
        <taxon>Poaceae</taxon>
        <taxon>PACMAD clade</taxon>
        <taxon>Arundinoideae</taxon>
        <taxon>Arundineae</taxon>
        <taxon>Arundo</taxon>
    </lineage>
</organism>
<sequence length="138" mass="15524">MLVAPLPRAPWPAARRTGNWRRSRALPAQGWPPRRGPRNRARTWPLRLRRRFPPRTPAPKWTPVGKPVPPAPHARMRRNRRRVPMPVLSRRPGWPVPGRLSGANLSPTATASQLLLAWSRRGRVGKSAGGARTSQLSM</sequence>
<accession>A0A0A9F7E7</accession>
<evidence type="ECO:0000313" key="2">
    <source>
        <dbReference type="EMBL" id="JAE04178.1"/>
    </source>
</evidence>
<reference evidence="2" key="2">
    <citation type="journal article" date="2015" name="Data Brief">
        <title>Shoot transcriptome of the giant reed, Arundo donax.</title>
        <authorList>
            <person name="Barrero R.A."/>
            <person name="Guerrero F.D."/>
            <person name="Moolhuijzen P."/>
            <person name="Goolsby J.A."/>
            <person name="Tidwell J."/>
            <person name="Bellgard S.E."/>
            <person name="Bellgard M.I."/>
        </authorList>
    </citation>
    <scope>NUCLEOTIDE SEQUENCE</scope>
    <source>
        <tissue evidence="2">Shoot tissue taken approximately 20 cm above the soil surface</tissue>
    </source>
</reference>
<feature type="compositionally biased region" description="Basic residues" evidence="1">
    <location>
        <begin position="35"/>
        <end position="53"/>
    </location>
</feature>
<protein>
    <submittedName>
        <fullName evidence="2">Uncharacterized protein</fullName>
    </submittedName>
</protein>